<keyword evidence="4 6" id="KW-0472">Membrane</keyword>
<dbReference type="PROSITE" id="PS51012">
    <property type="entry name" value="ABC_TM2"/>
    <property type="match status" value="1"/>
</dbReference>
<dbReference type="PANTHER" id="PTHR43229:SF2">
    <property type="entry name" value="NODULATION PROTEIN J"/>
    <property type="match status" value="1"/>
</dbReference>
<dbReference type="InterPro" id="IPR000412">
    <property type="entry name" value="ABC_2_transport"/>
</dbReference>
<dbReference type="InterPro" id="IPR047817">
    <property type="entry name" value="ABC2_TM_bact-type"/>
</dbReference>
<comment type="subcellular location">
    <subcellularLocation>
        <location evidence="6">Cell membrane</location>
        <topology evidence="6">Multi-pass membrane protein</topology>
    </subcellularLocation>
    <subcellularLocation>
        <location evidence="1">Membrane</location>
        <topology evidence="1">Multi-pass membrane protein</topology>
    </subcellularLocation>
</comment>
<dbReference type="Proteomes" id="UP001205185">
    <property type="component" value="Unassembled WGS sequence"/>
</dbReference>
<feature type="transmembrane region" description="Helical" evidence="6">
    <location>
        <begin position="145"/>
        <end position="165"/>
    </location>
</feature>
<feature type="transmembrane region" description="Helical" evidence="6">
    <location>
        <begin position="171"/>
        <end position="191"/>
    </location>
</feature>
<dbReference type="PIRSF" id="PIRSF006648">
    <property type="entry name" value="DrrB"/>
    <property type="match status" value="1"/>
</dbReference>
<dbReference type="EMBL" id="JAMTCO010000003">
    <property type="protein sequence ID" value="MCP2268814.1"/>
    <property type="molecule type" value="Genomic_DNA"/>
</dbReference>
<keyword evidence="3 6" id="KW-1133">Transmembrane helix</keyword>
<dbReference type="PANTHER" id="PTHR43229">
    <property type="entry name" value="NODULATION PROTEIN J"/>
    <property type="match status" value="1"/>
</dbReference>
<dbReference type="InterPro" id="IPR051784">
    <property type="entry name" value="Nod_factor_ABC_transporter"/>
</dbReference>
<keyword evidence="6" id="KW-0813">Transport</keyword>
<accession>A0ABT1I850</accession>
<keyword evidence="6" id="KW-1003">Cell membrane</keyword>
<organism evidence="8 9">
    <name type="scientific">Actinokineospora diospyrosa</name>
    <dbReference type="NCBI Taxonomy" id="103728"/>
    <lineage>
        <taxon>Bacteria</taxon>
        <taxon>Bacillati</taxon>
        <taxon>Actinomycetota</taxon>
        <taxon>Actinomycetes</taxon>
        <taxon>Pseudonocardiales</taxon>
        <taxon>Pseudonocardiaceae</taxon>
        <taxon>Actinokineospora</taxon>
    </lineage>
</organism>
<keyword evidence="2 6" id="KW-0812">Transmembrane</keyword>
<evidence type="ECO:0000256" key="6">
    <source>
        <dbReference type="RuleBase" id="RU361157"/>
    </source>
</evidence>
<evidence type="ECO:0000256" key="2">
    <source>
        <dbReference type="ARBA" id="ARBA00022692"/>
    </source>
</evidence>
<evidence type="ECO:0000313" key="9">
    <source>
        <dbReference type="Proteomes" id="UP001205185"/>
    </source>
</evidence>
<protein>
    <recommendedName>
        <fullName evidence="6">Transport permease protein</fullName>
    </recommendedName>
</protein>
<name>A0ABT1I850_9PSEU</name>
<comment type="caution">
    <text evidence="8">The sequence shown here is derived from an EMBL/GenBank/DDBJ whole genome shotgun (WGS) entry which is preliminary data.</text>
</comment>
<evidence type="ECO:0000256" key="1">
    <source>
        <dbReference type="ARBA" id="ARBA00004141"/>
    </source>
</evidence>
<evidence type="ECO:0000256" key="4">
    <source>
        <dbReference type="ARBA" id="ARBA00023136"/>
    </source>
</evidence>
<evidence type="ECO:0000256" key="3">
    <source>
        <dbReference type="ARBA" id="ARBA00022989"/>
    </source>
</evidence>
<gene>
    <name evidence="8" type="ORF">LV75_001301</name>
</gene>
<reference evidence="8 9" key="1">
    <citation type="submission" date="2022-06" db="EMBL/GenBank/DDBJ databases">
        <title>Genomic Encyclopedia of Archaeal and Bacterial Type Strains, Phase II (KMG-II): from individual species to whole genera.</title>
        <authorList>
            <person name="Goeker M."/>
        </authorList>
    </citation>
    <scope>NUCLEOTIDE SEQUENCE [LARGE SCALE GENOMIC DNA]</scope>
    <source>
        <strain evidence="8 9">DSM 44255</strain>
    </source>
</reference>
<feature type="transmembrane region" description="Helical" evidence="6">
    <location>
        <begin position="41"/>
        <end position="62"/>
    </location>
</feature>
<feature type="transmembrane region" description="Helical" evidence="6">
    <location>
        <begin position="246"/>
        <end position="267"/>
    </location>
</feature>
<sequence length="279" mass="29904">MSVVDNEYPGAGRRVAVLQRVLPSGSYAGLARRLVERSALLYARAWMVLLSGIFEPLFYVLAFQIGFGSLVPVVTGPGGVQLSYVAYVAPALLVASAMNGAVSETMSMFYKLRFDGLYDSVLATPLGTYDVALGELSWTVLRSGLYAVAFFAVMAVMGLVTTPWALLLVPVALLVAMAFAAVGMVCATLLRSSAQFEYIHLIVVPMFLFSGTFFTVDRYPLPLRLIAELSPLYHGVELARGFSVGVLGPAMLGHVAYLVALTAAGLYGTSRRIGKLLLN</sequence>
<keyword evidence="9" id="KW-1185">Reference proteome</keyword>
<evidence type="ECO:0000259" key="7">
    <source>
        <dbReference type="PROSITE" id="PS51012"/>
    </source>
</evidence>
<evidence type="ECO:0000256" key="5">
    <source>
        <dbReference type="ARBA" id="ARBA00023251"/>
    </source>
</evidence>
<dbReference type="InterPro" id="IPR013525">
    <property type="entry name" value="ABC2_TM"/>
</dbReference>
<evidence type="ECO:0000313" key="8">
    <source>
        <dbReference type="EMBL" id="MCP2268814.1"/>
    </source>
</evidence>
<comment type="similarity">
    <text evidence="6">Belongs to the ABC-2 integral membrane protein family.</text>
</comment>
<feature type="transmembrane region" description="Helical" evidence="6">
    <location>
        <begin position="198"/>
        <end position="216"/>
    </location>
</feature>
<dbReference type="Pfam" id="PF01061">
    <property type="entry name" value="ABC2_membrane"/>
    <property type="match status" value="1"/>
</dbReference>
<proteinExistence type="inferred from homology"/>
<dbReference type="RefSeq" id="WP_253885742.1">
    <property type="nucleotide sequence ID" value="NZ_BAAAVB010000001.1"/>
</dbReference>
<dbReference type="PRINTS" id="PR00164">
    <property type="entry name" value="ABC2TRNSPORT"/>
</dbReference>
<keyword evidence="5" id="KW-0046">Antibiotic resistance</keyword>
<feature type="transmembrane region" description="Helical" evidence="6">
    <location>
        <begin position="82"/>
        <end position="102"/>
    </location>
</feature>
<feature type="domain" description="ABC transmembrane type-2" evidence="7">
    <location>
        <begin position="47"/>
        <end position="276"/>
    </location>
</feature>